<evidence type="ECO:0000256" key="6">
    <source>
        <dbReference type="ARBA" id="ARBA00023136"/>
    </source>
</evidence>
<feature type="transmembrane region" description="Helical" evidence="8">
    <location>
        <begin position="27"/>
        <end position="46"/>
    </location>
</feature>
<feature type="transmembrane region" description="Helical" evidence="8">
    <location>
        <begin position="318"/>
        <end position="336"/>
    </location>
</feature>
<protein>
    <submittedName>
        <fullName evidence="9">Gluconate:H+ symporter</fullName>
    </submittedName>
</protein>
<dbReference type="RefSeq" id="WP_254160462.1">
    <property type="nucleotide sequence ID" value="NZ_JAHESF010000002.1"/>
</dbReference>
<feature type="transmembrane region" description="Helical" evidence="8">
    <location>
        <begin position="96"/>
        <end position="129"/>
    </location>
</feature>
<evidence type="ECO:0000256" key="7">
    <source>
        <dbReference type="ARBA" id="ARBA00049663"/>
    </source>
</evidence>
<reference evidence="9 10" key="1">
    <citation type="submission" date="2021-05" db="EMBL/GenBank/DDBJ databases">
        <title>A Polyphasic approach of four new species of the genus Ohtaekwangia: Ohtaekwangia histidinii sp. nov., Ohtaekwangia cretensis sp. nov., Ohtaekwangia indiensis sp. nov., Ohtaekwangia reichenbachii sp. nov. from diverse environment.</title>
        <authorList>
            <person name="Octaviana S."/>
        </authorList>
    </citation>
    <scope>NUCLEOTIDE SEQUENCE [LARGE SCALE GENOMIC DNA]</scope>
    <source>
        <strain evidence="9 10">PWU4</strain>
    </source>
</reference>
<evidence type="ECO:0000256" key="2">
    <source>
        <dbReference type="ARBA" id="ARBA00022448"/>
    </source>
</evidence>
<keyword evidence="4 8" id="KW-0812">Transmembrane</keyword>
<evidence type="ECO:0000313" key="10">
    <source>
        <dbReference type="Proteomes" id="UP001319200"/>
    </source>
</evidence>
<dbReference type="AlphaFoldDB" id="A0AAP2GLG6"/>
<feature type="transmembrane region" description="Helical" evidence="8">
    <location>
        <begin position="356"/>
        <end position="385"/>
    </location>
</feature>
<dbReference type="NCBIfam" id="TIGR00791">
    <property type="entry name" value="gntP"/>
    <property type="match status" value="1"/>
</dbReference>
<evidence type="ECO:0000256" key="8">
    <source>
        <dbReference type="SAM" id="Phobius"/>
    </source>
</evidence>
<evidence type="ECO:0000313" key="9">
    <source>
        <dbReference type="EMBL" id="MBT1695783.1"/>
    </source>
</evidence>
<dbReference type="PANTHER" id="PTHR30354:SF22">
    <property type="entry name" value="HIGH-AFFINITY GLUCONATE TRANSPORTER"/>
    <property type="match status" value="1"/>
</dbReference>
<evidence type="ECO:0000256" key="5">
    <source>
        <dbReference type="ARBA" id="ARBA00022989"/>
    </source>
</evidence>
<dbReference type="PIRSF" id="PIRSF002746">
    <property type="entry name" value="Gluconate_transporter"/>
    <property type="match status" value="1"/>
</dbReference>
<feature type="transmembrane region" description="Helical" evidence="8">
    <location>
        <begin position="397"/>
        <end position="420"/>
    </location>
</feature>
<feature type="transmembrane region" description="Helical" evidence="8">
    <location>
        <begin position="136"/>
        <end position="154"/>
    </location>
</feature>
<feature type="transmembrane region" description="Helical" evidence="8">
    <location>
        <begin position="276"/>
        <end position="297"/>
    </location>
</feature>
<feature type="transmembrane region" description="Helical" evidence="8">
    <location>
        <begin position="432"/>
        <end position="456"/>
    </location>
</feature>
<proteinExistence type="inferred from homology"/>
<sequence length="457" mass="48833">MSILIVLLCIAFLVVLITVFKINPFLAFLVVSILTGFLLDIEVAKLTTSVQKGIGDMLGSLVIVIVSGAMLGKLVAESGAAQRIASGMMYLFGSRYIHWALMITGFVIGIPLFYNVGFVLVVPLIFSVAYRYKFPVVYIAVPMLAALSVTHGFLPPHPSPYALVGIFKADVGKTLLYGTMIAIPTVILAGPVFARTLKRIDSPLPKTFQPNAVADDKLPGLANSILSSLLPVILIALTSSGIVTRIAHFFLTIPFLNIGNTLRRFLGNDFEVTISAFLGDPVIVLLFSLAVATYSLGLRSGMNMKKIMDIYSDAVKDIAMVLLIMSGAGALKQILIDSGVSNDIATLLGGIDAHPLVLGWLMACVIRVCVGSATVAGLTAAGIMAPLIPSMNVDPNLMVLSIGAGSLMFSHVNDTGFWLFKEYFNLGIKDTIRSWSLMETIVAIVGLFGVLTLNAFL</sequence>
<keyword evidence="2" id="KW-0813">Transport</keyword>
<comment type="similarity">
    <text evidence="7">Belongs to the GntP permease family.</text>
</comment>
<keyword evidence="3" id="KW-1003">Cell membrane</keyword>
<accession>A0AAP2GLG6</accession>
<keyword evidence="10" id="KW-1185">Reference proteome</keyword>
<dbReference type="PANTHER" id="PTHR30354">
    <property type="entry name" value="GNT FAMILY GLUCONATE TRANSPORTER"/>
    <property type="match status" value="1"/>
</dbReference>
<dbReference type="Pfam" id="PF02447">
    <property type="entry name" value="GntP_permease"/>
    <property type="match status" value="1"/>
</dbReference>
<comment type="caution">
    <text evidence="9">The sequence shown here is derived from an EMBL/GenBank/DDBJ whole genome shotgun (WGS) entry which is preliminary data.</text>
</comment>
<feature type="transmembrane region" description="Helical" evidence="8">
    <location>
        <begin position="58"/>
        <end position="76"/>
    </location>
</feature>
<evidence type="ECO:0000256" key="1">
    <source>
        <dbReference type="ARBA" id="ARBA00004651"/>
    </source>
</evidence>
<evidence type="ECO:0000256" key="3">
    <source>
        <dbReference type="ARBA" id="ARBA00022475"/>
    </source>
</evidence>
<dbReference type="GO" id="GO:0005886">
    <property type="term" value="C:plasma membrane"/>
    <property type="evidence" value="ECO:0007669"/>
    <property type="project" value="UniProtKB-SubCell"/>
</dbReference>
<evidence type="ECO:0000256" key="4">
    <source>
        <dbReference type="ARBA" id="ARBA00022692"/>
    </source>
</evidence>
<comment type="subcellular location">
    <subcellularLocation>
        <location evidence="1">Cell membrane</location>
        <topology evidence="1">Multi-pass membrane protein</topology>
    </subcellularLocation>
</comment>
<name>A0AAP2GLG6_9BACT</name>
<gene>
    <name evidence="9" type="ORF">KK083_02765</name>
</gene>
<organism evidence="9 10">
    <name type="scientific">Chryseosolibacter histidini</name>
    <dbReference type="NCBI Taxonomy" id="2782349"/>
    <lineage>
        <taxon>Bacteria</taxon>
        <taxon>Pseudomonadati</taxon>
        <taxon>Bacteroidota</taxon>
        <taxon>Cytophagia</taxon>
        <taxon>Cytophagales</taxon>
        <taxon>Chryseotaleaceae</taxon>
        <taxon>Chryseosolibacter</taxon>
    </lineage>
</organism>
<dbReference type="EMBL" id="JAHESF010000002">
    <property type="protein sequence ID" value="MBT1695783.1"/>
    <property type="molecule type" value="Genomic_DNA"/>
</dbReference>
<feature type="transmembrane region" description="Helical" evidence="8">
    <location>
        <begin position="229"/>
        <end position="256"/>
    </location>
</feature>
<feature type="transmembrane region" description="Helical" evidence="8">
    <location>
        <begin position="174"/>
        <end position="194"/>
    </location>
</feature>
<dbReference type="InterPro" id="IPR003474">
    <property type="entry name" value="Glcn_transporter"/>
</dbReference>
<keyword evidence="5 8" id="KW-1133">Transmembrane helix</keyword>
<keyword evidence="6 8" id="KW-0472">Membrane</keyword>
<dbReference type="Proteomes" id="UP001319200">
    <property type="component" value="Unassembled WGS sequence"/>
</dbReference>
<dbReference type="GO" id="GO:0015128">
    <property type="term" value="F:gluconate transmembrane transporter activity"/>
    <property type="evidence" value="ECO:0007669"/>
    <property type="project" value="InterPro"/>
</dbReference>